<keyword evidence="2" id="KW-1185">Reference proteome</keyword>
<evidence type="ECO:0000313" key="1">
    <source>
        <dbReference type="EMBL" id="GAC66282.1"/>
    </source>
</evidence>
<organism evidence="1 2">
    <name type="scientific">Gordonia soli NBRC 108243</name>
    <dbReference type="NCBI Taxonomy" id="1223545"/>
    <lineage>
        <taxon>Bacteria</taxon>
        <taxon>Bacillati</taxon>
        <taxon>Actinomycetota</taxon>
        <taxon>Actinomycetes</taxon>
        <taxon>Mycobacteriales</taxon>
        <taxon>Gordoniaceae</taxon>
        <taxon>Gordonia</taxon>
    </lineage>
</organism>
<dbReference type="Pfam" id="PF06314">
    <property type="entry name" value="ADC"/>
    <property type="match status" value="1"/>
</dbReference>
<gene>
    <name evidence="1" type="ORF">GS4_01_00840</name>
</gene>
<dbReference type="Proteomes" id="UP000011666">
    <property type="component" value="Unassembled WGS sequence"/>
</dbReference>
<name>M0QFV4_9ACTN</name>
<dbReference type="InterPro" id="IPR010451">
    <property type="entry name" value="Acetoacetate_decarboxylase"/>
</dbReference>
<dbReference type="SUPFAM" id="SSF160104">
    <property type="entry name" value="Acetoacetate decarboxylase-like"/>
    <property type="match status" value="1"/>
</dbReference>
<evidence type="ECO:0008006" key="3">
    <source>
        <dbReference type="Google" id="ProtNLM"/>
    </source>
</evidence>
<proteinExistence type="predicted"/>
<evidence type="ECO:0000313" key="2">
    <source>
        <dbReference type="Proteomes" id="UP000011666"/>
    </source>
</evidence>
<dbReference type="InterPro" id="IPR023375">
    <property type="entry name" value="ADC_dom_sf"/>
</dbReference>
<dbReference type="OrthoDB" id="1633687at2"/>
<sequence length="262" mass="28021">MSAAASTHDVLGTTITMPVQIRDARCFVAGFTADAAAVRRAIAAASGLGVPASEPAVRPLLIRPGRTMCMLVFVEYVDGDLGPYHEFGVCFLVEDPATPPASPWAALRSLAGGDARALVHRLPVDGEFTLAAGRGIWGFPKTMAEFSVDHDSPRRSGRVVADGRLIVDLGIRRGVPVPDSTADTVLHAYSQLDGVLRRTPWRLTSTTGTRTRIGGASLRLGTHEIADELRSLRLGRHALMTSSVEHITMTFEDPSVVSEARD</sequence>
<comment type="caution">
    <text evidence="1">The sequence shown here is derived from an EMBL/GenBank/DDBJ whole genome shotgun (WGS) entry which is preliminary data.</text>
</comment>
<dbReference type="eggNOG" id="COG4689">
    <property type="taxonomic scope" value="Bacteria"/>
</dbReference>
<dbReference type="EMBL" id="BANX01000001">
    <property type="protein sequence ID" value="GAC66282.1"/>
    <property type="molecule type" value="Genomic_DNA"/>
</dbReference>
<dbReference type="Gene3D" id="2.40.400.10">
    <property type="entry name" value="Acetoacetate decarboxylase-like"/>
    <property type="match status" value="1"/>
</dbReference>
<reference evidence="1 2" key="1">
    <citation type="submission" date="2013-01" db="EMBL/GenBank/DDBJ databases">
        <title>Whole genome shotgun sequence of Gordonia soli NBRC 108243.</title>
        <authorList>
            <person name="Isaki-Nakamura S."/>
            <person name="Hosoyama A."/>
            <person name="Tsuchikane K."/>
            <person name="Ando Y."/>
            <person name="Baba S."/>
            <person name="Ohji S."/>
            <person name="Hamada M."/>
            <person name="Tamura T."/>
            <person name="Yamazoe A."/>
            <person name="Yamazaki S."/>
            <person name="Fujita N."/>
        </authorList>
    </citation>
    <scope>NUCLEOTIDE SEQUENCE [LARGE SCALE GENOMIC DNA]</scope>
    <source>
        <strain evidence="1 2">NBRC 108243</strain>
    </source>
</reference>
<dbReference type="RefSeq" id="WP_007616341.1">
    <property type="nucleotide sequence ID" value="NZ_BANX01000001.1"/>
</dbReference>
<dbReference type="GO" id="GO:0016829">
    <property type="term" value="F:lyase activity"/>
    <property type="evidence" value="ECO:0007669"/>
    <property type="project" value="InterPro"/>
</dbReference>
<dbReference type="AlphaFoldDB" id="M0QFV4"/>
<protein>
    <recommendedName>
        <fullName evidence="3">Acetoacetate decarboxylase</fullName>
    </recommendedName>
</protein>
<dbReference type="STRING" id="1223545.GS4_01_00840"/>
<accession>M0QFV4</accession>